<evidence type="ECO:0000256" key="1">
    <source>
        <dbReference type="ARBA" id="ARBA00006767"/>
    </source>
</evidence>
<evidence type="ECO:0000313" key="5">
    <source>
        <dbReference type="EMBL" id="MTV88344.1"/>
    </source>
</evidence>
<dbReference type="PROSITE" id="PS50126">
    <property type="entry name" value="S1"/>
    <property type="match status" value="1"/>
</dbReference>
<dbReference type="CDD" id="cd05688">
    <property type="entry name" value="S1_RPS1_repeat_ec3"/>
    <property type="match status" value="1"/>
</dbReference>
<evidence type="ECO:0000256" key="3">
    <source>
        <dbReference type="ARBA" id="ARBA00023274"/>
    </source>
</evidence>
<dbReference type="PANTHER" id="PTHR10724">
    <property type="entry name" value="30S RIBOSOMAL PROTEIN S1"/>
    <property type="match status" value="1"/>
</dbReference>
<name>A0A6I3U726_STREE</name>
<dbReference type="InterPro" id="IPR003029">
    <property type="entry name" value="S1_domain"/>
</dbReference>
<proteinExistence type="inferred from homology"/>
<dbReference type="FunFam" id="2.40.50.140:FF:000039">
    <property type="entry name" value="30S ribosomal protein S1"/>
    <property type="match status" value="1"/>
</dbReference>
<organism evidence="5 6">
    <name type="scientific">Streptococcus pneumoniae</name>
    <dbReference type="NCBI Taxonomy" id="1313"/>
    <lineage>
        <taxon>Bacteria</taxon>
        <taxon>Bacillati</taxon>
        <taxon>Bacillota</taxon>
        <taxon>Bacilli</taxon>
        <taxon>Lactobacillales</taxon>
        <taxon>Streptococcaceae</taxon>
        <taxon>Streptococcus</taxon>
    </lineage>
</organism>
<dbReference type="AlphaFoldDB" id="A0A6I3U726"/>
<dbReference type="GO" id="GO:0003735">
    <property type="term" value="F:structural constituent of ribosome"/>
    <property type="evidence" value="ECO:0007669"/>
    <property type="project" value="TreeGrafter"/>
</dbReference>
<dbReference type="EMBL" id="WNHX01000575">
    <property type="protein sequence ID" value="MTV88344.1"/>
    <property type="molecule type" value="Genomic_DNA"/>
</dbReference>
<feature type="non-terminal residue" evidence="5">
    <location>
        <position position="1"/>
    </location>
</feature>
<keyword evidence="2" id="KW-0689">Ribosomal protein</keyword>
<evidence type="ECO:0000313" key="6">
    <source>
        <dbReference type="Proteomes" id="UP000469505"/>
    </source>
</evidence>
<comment type="similarity">
    <text evidence="1">Belongs to the bacterial ribosomal protein bS1 family.</text>
</comment>
<dbReference type="Gene3D" id="2.40.50.140">
    <property type="entry name" value="Nucleic acid-binding proteins"/>
    <property type="match status" value="1"/>
</dbReference>
<dbReference type="InterPro" id="IPR050437">
    <property type="entry name" value="Ribos_protein_bS1-like"/>
</dbReference>
<feature type="domain" description="S1 motif" evidence="4">
    <location>
        <begin position="21"/>
        <end position="89"/>
    </location>
</feature>
<dbReference type="RefSeq" id="WP_162481132.1">
    <property type="nucleotide sequence ID" value="NZ_WNHX01000575.1"/>
</dbReference>
<protein>
    <submittedName>
        <fullName evidence="5">S1 RNA-binding domain-containing protein</fullName>
    </submittedName>
</protein>
<sequence>EVVEAATAAARAEVFSKLAVGDVVTGKVARITSFGAFIDLGGVDGLVHLTELSHERNVSPKSVVTVGEEIEVKVLDLNEEEGRVSLSLKATTPGPWDGVEQKL</sequence>
<dbReference type="Pfam" id="PF00575">
    <property type="entry name" value="S1"/>
    <property type="match status" value="1"/>
</dbReference>
<dbReference type="PANTHER" id="PTHR10724:SF7">
    <property type="entry name" value="SMALL RIBOSOMAL SUBUNIT PROTEIN BS1C"/>
    <property type="match status" value="1"/>
</dbReference>
<evidence type="ECO:0000256" key="2">
    <source>
        <dbReference type="ARBA" id="ARBA00022980"/>
    </source>
</evidence>
<comment type="caution">
    <text evidence="5">The sequence shown here is derived from an EMBL/GenBank/DDBJ whole genome shotgun (WGS) entry which is preliminary data.</text>
</comment>
<dbReference type="SUPFAM" id="SSF50249">
    <property type="entry name" value="Nucleic acid-binding proteins"/>
    <property type="match status" value="1"/>
</dbReference>
<dbReference type="Proteomes" id="UP000469505">
    <property type="component" value="Unassembled WGS sequence"/>
</dbReference>
<gene>
    <name evidence="5" type="ORF">GM543_12830</name>
</gene>
<dbReference type="GO" id="GO:0006412">
    <property type="term" value="P:translation"/>
    <property type="evidence" value="ECO:0007669"/>
    <property type="project" value="TreeGrafter"/>
</dbReference>
<reference evidence="5 6" key="1">
    <citation type="submission" date="2019-11" db="EMBL/GenBank/DDBJ databases">
        <title>Growth characteristics of pneumococcus vary with the chemical composition of the capsule and with environmental conditions.</title>
        <authorList>
            <person name="Tothpal A."/>
            <person name="Desobry K."/>
            <person name="Joshi S."/>
            <person name="Wyllie A.L."/>
            <person name="Weinberger D.M."/>
        </authorList>
    </citation>
    <scope>NUCLEOTIDE SEQUENCE [LARGE SCALE GENOMIC DNA]</scope>
    <source>
        <strain evidence="6">pnumococcus35B</strain>
    </source>
</reference>
<keyword evidence="3" id="KW-0687">Ribonucleoprotein</keyword>
<dbReference type="SMART" id="SM00316">
    <property type="entry name" value="S1"/>
    <property type="match status" value="1"/>
</dbReference>
<dbReference type="InterPro" id="IPR012340">
    <property type="entry name" value="NA-bd_OB-fold"/>
</dbReference>
<dbReference type="GO" id="GO:0022627">
    <property type="term" value="C:cytosolic small ribosomal subunit"/>
    <property type="evidence" value="ECO:0007669"/>
    <property type="project" value="TreeGrafter"/>
</dbReference>
<accession>A0A6I3U726</accession>
<dbReference type="GO" id="GO:0003729">
    <property type="term" value="F:mRNA binding"/>
    <property type="evidence" value="ECO:0007669"/>
    <property type="project" value="TreeGrafter"/>
</dbReference>
<evidence type="ECO:0000259" key="4">
    <source>
        <dbReference type="PROSITE" id="PS50126"/>
    </source>
</evidence>
<feature type="non-terminal residue" evidence="5">
    <location>
        <position position="103"/>
    </location>
</feature>